<keyword evidence="2" id="KW-1003">Cell membrane</keyword>
<dbReference type="KEGG" id="rtu:PR017_26255"/>
<dbReference type="InterPro" id="IPR050297">
    <property type="entry name" value="LipidA_mod_glycosyltrf_83"/>
</dbReference>
<feature type="transmembrane region" description="Helical" evidence="8">
    <location>
        <begin position="489"/>
        <end position="510"/>
    </location>
</feature>
<feature type="transmembrane region" description="Helical" evidence="8">
    <location>
        <begin position="61"/>
        <end position="79"/>
    </location>
</feature>
<dbReference type="RefSeq" id="WP_133255609.1">
    <property type="nucleotide sequence ID" value="NZ_CP117259.1"/>
</dbReference>
<keyword evidence="4 10" id="KW-0808">Transferase</keyword>
<name>A0AAF1KTF0_9HYPH</name>
<evidence type="ECO:0000313" key="10">
    <source>
        <dbReference type="EMBL" id="WFR99147.1"/>
    </source>
</evidence>
<evidence type="ECO:0000256" key="3">
    <source>
        <dbReference type="ARBA" id="ARBA00022676"/>
    </source>
</evidence>
<feature type="transmembrane region" description="Helical" evidence="8">
    <location>
        <begin position="342"/>
        <end position="362"/>
    </location>
</feature>
<dbReference type="Pfam" id="PF13231">
    <property type="entry name" value="PMT_2"/>
    <property type="match status" value="1"/>
</dbReference>
<evidence type="ECO:0000256" key="4">
    <source>
        <dbReference type="ARBA" id="ARBA00022679"/>
    </source>
</evidence>
<feature type="transmembrane region" description="Helical" evidence="8">
    <location>
        <begin position="299"/>
        <end position="330"/>
    </location>
</feature>
<dbReference type="EC" id="2.4.-.-" evidence="10"/>
<feature type="transmembrane region" description="Helical" evidence="8">
    <location>
        <begin position="221"/>
        <end position="239"/>
    </location>
</feature>
<protein>
    <submittedName>
        <fullName evidence="10">Glycosyltransferase family 39 protein</fullName>
        <ecNumber evidence="10">2.4.-.-</ecNumber>
    </submittedName>
</protein>
<comment type="subcellular location">
    <subcellularLocation>
        <location evidence="1">Cell membrane</location>
        <topology evidence="1">Multi-pass membrane protein</topology>
    </subcellularLocation>
</comment>
<feature type="transmembrane region" description="Helical" evidence="8">
    <location>
        <begin position="460"/>
        <end position="477"/>
    </location>
</feature>
<evidence type="ECO:0000256" key="1">
    <source>
        <dbReference type="ARBA" id="ARBA00004651"/>
    </source>
</evidence>
<keyword evidence="5 8" id="KW-0812">Transmembrane</keyword>
<accession>A0AAF1KTF0</accession>
<keyword evidence="3 10" id="KW-0328">Glycosyltransferase</keyword>
<feature type="transmembrane region" description="Helical" evidence="8">
    <location>
        <begin position="382"/>
        <end position="409"/>
    </location>
</feature>
<dbReference type="PANTHER" id="PTHR33908:SF11">
    <property type="entry name" value="MEMBRANE PROTEIN"/>
    <property type="match status" value="1"/>
</dbReference>
<evidence type="ECO:0000256" key="7">
    <source>
        <dbReference type="ARBA" id="ARBA00023136"/>
    </source>
</evidence>
<feature type="transmembrane region" description="Helical" evidence="8">
    <location>
        <begin position="430"/>
        <end position="448"/>
    </location>
</feature>
<geneLocation type="plasmid" evidence="10 11">
    <name>unnamed2</name>
</geneLocation>
<keyword evidence="10" id="KW-0614">Plasmid</keyword>
<feature type="transmembrane region" description="Helical" evidence="8">
    <location>
        <begin position="122"/>
        <end position="144"/>
    </location>
</feature>
<sequence>MTTPAMVAGGTGSVARQALDISVEQRSGLAARPVLWVSLTAYAIDVLLFEILFGLGISLPVALAASFAVVSTFSYILHSRAAAGGGVWHQLGRYVAICFLGFGLRGGVFADAMALLTWSPSAAIVLGAGASAIACYFGNHFFVFRMTWPSSALARWQLAAAGVLSYMLALRLAYIGVVDLLPEEAYYWNFSRHIDIGYLDHPPMSAWMIWLGTALFGDTEFGVRIGAYLAWIVTCLFVYRLTVHLFDKTTALVGLVLTAVLPVFFYTGFLMTPDVPLAAAWAGALYSLERALVSDKRNAWWGVGVCAGLGMLSKYTIALLGPAALIFMLIDPRARRWLMRPQPYLAAATALFLFSPVIYWNATHGWASFAFQSTQRLADTPAFSSPALVASAALLLTPLGLIVAVAALVSCLRRLVTAPKTDMQVRRRTLFMLMFTLTPLSVFAAFSLGHEVKLNWTGPVWLAILPAVAATIIDANSGSSRIAAALRRCWAPTLLGTLAIYAVCLHYLVLGLPFASHLGNIRTLPVAWDDLGREVGLIERSVEQQAGQSVLVAGMDKYFVASELAFYNRRDGRVAGNSVGAGPLGNDSLMYGYWYRPAEMQGRTIMLVSLKRSDVDKPGAGRYFDRLTDIQTHGVSRNDVTIGKFYYRIGYGYRDCASPQAQCPPQ</sequence>
<keyword evidence="11" id="KW-1185">Reference proteome</keyword>
<dbReference type="GO" id="GO:0016763">
    <property type="term" value="F:pentosyltransferase activity"/>
    <property type="evidence" value="ECO:0007669"/>
    <property type="project" value="TreeGrafter"/>
</dbReference>
<reference evidence="10 11" key="1">
    <citation type="journal article" date="2018" name="Sci. Rep.">
        <title>Rhizobium tumorigenes sp. nov., a novel plant tumorigenic bacterium isolated from cane gall tumors on thornless blackberry.</title>
        <authorList>
            <person name="Kuzmanovi N."/>
            <person name="Smalla K."/>
            <person name="Gronow S."/>
            <person name="PuBawska J."/>
        </authorList>
    </citation>
    <scope>NUCLEOTIDE SEQUENCE [LARGE SCALE GENOMIC DNA]</scope>
    <source>
        <strain evidence="10 11">1078</strain>
    </source>
</reference>
<evidence type="ECO:0000259" key="9">
    <source>
        <dbReference type="Pfam" id="PF13231"/>
    </source>
</evidence>
<evidence type="ECO:0000256" key="2">
    <source>
        <dbReference type="ARBA" id="ARBA00022475"/>
    </source>
</evidence>
<feature type="domain" description="Glycosyltransferase RgtA/B/C/D-like" evidence="9">
    <location>
        <begin position="200"/>
        <end position="360"/>
    </location>
</feature>
<keyword evidence="7 8" id="KW-0472">Membrane</keyword>
<keyword evidence="6 8" id="KW-1133">Transmembrane helix</keyword>
<feature type="transmembrane region" description="Helical" evidence="8">
    <location>
        <begin position="156"/>
        <end position="177"/>
    </location>
</feature>
<dbReference type="GO" id="GO:0005886">
    <property type="term" value="C:plasma membrane"/>
    <property type="evidence" value="ECO:0007669"/>
    <property type="project" value="UniProtKB-SubCell"/>
</dbReference>
<reference evidence="11" key="2">
    <citation type="journal article" date="2023" name="MicrobiologyOpen">
        <title>Genomics of the tumorigenes clade of the family Rhizobiaceae and description of Rhizobium rhododendri sp. nov.</title>
        <authorList>
            <person name="Kuzmanovic N."/>
            <person name="diCenzo G.C."/>
            <person name="Bunk B."/>
            <person name="Sproeer C."/>
            <person name="Fruehling A."/>
            <person name="Neumann-Schaal M."/>
            <person name="Overmann J."/>
            <person name="Smalla K."/>
        </authorList>
    </citation>
    <scope>NUCLEOTIDE SEQUENCE [LARGE SCALE GENOMIC DNA]</scope>
    <source>
        <strain evidence="11">1078</strain>
        <plasmid evidence="11">unnamed2</plasmid>
    </source>
</reference>
<dbReference type="InterPro" id="IPR038731">
    <property type="entry name" value="RgtA/B/C-like"/>
</dbReference>
<evidence type="ECO:0000313" key="11">
    <source>
        <dbReference type="Proteomes" id="UP000249499"/>
    </source>
</evidence>
<dbReference type="AlphaFoldDB" id="A0AAF1KTF0"/>
<dbReference type="PANTHER" id="PTHR33908">
    <property type="entry name" value="MANNOSYLTRANSFERASE YKCB-RELATED"/>
    <property type="match status" value="1"/>
</dbReference>
<gene>
    <name evidence="10" type="ORF">PR017_26255</name>
</gene>
<dbReference type="Proteomes" id="UP000249499">
    <property type="component" value="Plasmid unnamed2"/>
</dbReference>
<feature type="transmembrane region" description="Helical" evidence="8">
    <location>
        <begin position="251"/>
        <end position="271"/>
    </location>
</feature>
<evidence type="ECO:0000256" key="5">
    <source>
        <dbReference type="ARBA" id="ARBA00022692"/>
    </source>
</evidence>
<organism evidence="10 11">
    <name type="scientific">Rhizobium tumorigenes</name>
    <dbReference type="NCBI Taxonomy" id="2041385"/>
    <lineage>
        <taxon>Bacteria</taxon>
        <taxon>Pseudomonadati</taxon>
        <taxon>Pseudomonadota</taxon>
        <taxon>Alphaproteobacteria</taxon>
        <taxon>Hyphomicrobiales</taxon>
        <taxon>Rhizobiaceae</taxon>
        <taxon>Rhizobium/Agrobacterium group</taxon>
        <taxon>Rhizobium</taxon>
    </lineage>
</organism>
<dbReference type="EMBL" id="CP117259">
    <property type="protein sequence ID" value="WFR99147.1"/>
    <property type="molecule type" value="Genomic_DNA"/>
</dbReference>
<evidence type="ECO:0000256" key="6">
    <source>
        <dbReference type="ARBA" id="ARBA00022989"/>
    </source>
</evidence>
<feature type="transmembrane region" description="Helical" evidence="8">
    <location>
        <begin position="91"/>
        <end position="110"/>
    </location>
</feature>
<evidence type="ECO:0000256" key="8">
    <source>
        <dbReference type="SAM" id="Phobius"/>
    </source>
</evidence>
<dbReference type="GO" id="GO:0009103">
    <property type="term" value="P:lipopolysaccharide biosynthetic process"/>
    <property type="evidence" value="ECO:0007669"/>
    <property type="project" value="UniProtKB-ARBA"/>
</dbReference>
<proteinExistence type="predicted"/>